<accession>A0ABD1YW07</accession>
<gene>
    <name evidence="1" type="ORF">R1flu_006434</name>
</gene>
<evidence type="ECO:0000313" key="1">
    <source>
        <dbReference type="EMBL" id="KAL2634955.1"/>
    </source>
</evidence>
<proteinExistence type="predicted"/>
<reference evidence="1 2" key="1">
    <citation type="submission" date="2024-09" db="EMBL/GenBank/DDBJ databases">
        <title>Chromosome-scale assembly of Riccia fluitans.</title>
        <authorList>
            <person name="Paukszto L."/>
            <person name="Sawicki J."/>
            <person name="Karawczyk K."/>
            <person name="Piernik-Szablinska J."/>
            <person name="Szczecinska M."/>
            <person name="Mazdziarz M."/>
        </authorList>
    </citation>
    <scope>NUCLEOTIDE SEQUENCE [LARGE SCALE GENOMIC DNA]</scope>
    <source>
        <strain evidence="1">Rf_01</strain>
        <tissue evidence="1">Aerial parts of the thallus</tissue>
    </source>
</reference>
<protein>
    <submittedName>
        <fullName evidence="1">Uncharacterized protein</fullName>
    </submittedName>
</protein>
<keyword evidence="2" id="KW-1185">Reference proteome</keyword>
<organism evidence="1 2">
    <name type="scientific">Riccia fluitans</name>
    <dbReference type="NCBI Taxonomy" id="41844"/>
    <lineage>
        <taxon>Eukaryota</taxon>
        <taxon>Viridiplantae</taxon>
        <taxon>Streptophyta</taxon>
        <taxon>Embryophyta</taxon>
        <taxon>Marchantiophyta</taxon>
        <taxon>Marchantiopsida</taxon>
        <taxon>Marchantiidae</taxon>
        <taxon>Marchantiales</taxon>
        <taxon>Ricciaceae</taxon>
        <taxon>Riccia</taxon>
    </lineage>
</organism>
<comment type="caution">
    <text evidence="1">The sequence shown here is derived from an EMBL/GenBank/DDBJ whole genome shotgun (WGS) entry which is preliminary data.</text>
</comment>
<dbReference type="EMBL" id="JBHFFA010000003">
    <property type="protein sequence ID" value="KAL2634955.1"/>
    <property type="molecule type" value="Genomic_DNA"/>
</dbReference>
<evidence type="ECO:0000313" key="2">
    <source>
        <dbReference type="Proteomes" id="UP001605036"/>
    </source>
</evidence>
<name>A0ABD1YW07_9MARC</name>
<dbReference type="Proteomes" id="UP001605036">
    <property type="component" value="Unassembled WGS sequence"/>
</dbReference>
<sequence>MDENLTKILVETVHLGNRMGLTYKDLILEANMRFRNNEEWINGYKEEVKKLSGLTKDVLASLIDAKDVLKGNEERISKLMEEKATMAVLQVRRDAKASQWMAELQAAQETSEKIISGQKKKIEELVALL</sequence>
<dbReference type="AlphaFoldDB" id="A0ABD1YW07"/>